<feature type="domain" description="NTR" evidence="4">
    <location>
        <begin position="1"/>
        <end position="119"/>
    </location>
</feature>
<sequence length="201" mass="23717">MQVWRFNHLALSGTRALYWPAQTIYKTSSEMNGNGDFERHLDDKSSELVPVWVRLNELRCKCPEMELGINYLVVTDFESHLHNGRQELLFTLKTALLPWRPSWRRRLVRFHRRQLRGACDRFVDVAKLNDDDDGGGVGVVSSTHHPKGYEQGDEQLWYNSRIVQPTNYLQQQIHTHRPILRTAYRASQSNYKQRWPHLANY</sequence>
<keyword evidence="6" id="KW-1185">Reference proteome</keyword>
<evidence type="ECO:0000259" key="4">
    <source>
        <dbReference type="PROSITE" id="PS50189"/>
    </source>
</evidence>
<evidence type="ECO:0000313" key="6">
    <source>
        <dbReference type="Proteomes" id="UP000699462"/>
    </source>
</evidence>
<dbReference type="InterPro" id="IPR008993">
    <property type="entry name" value="TIMP-like_OB-fold"/>
</dbReference>
<dbReference type="GO" id="GO:0005576">
    <property type="term" value="C:extracellular region"/>
    <property type="evidence" value="ECO:0007669"/>
    <property type="project" value="UniProtKB-SubCell"/>
</dbReference>
<comment type="caution">
    <text evidence="5">The sequence shown here is derived from an EMBL/GenBank/DDBJ whole genome shotgun (WGS) entry which is preliminary data.</text>
</comment>
<dbReference type="PROSITE" id="PS50189">
    <property type="entry name" value="NTR"/>
    <property type="match status" value="1"/>
</dbReference>
<protein>
    <recommendedName>
        <fullName evidence="4">NTR domain-containing protein</fullName>
    </recommendedName>
</protein>
<dbReference type="InterPro" id="IPR001134">
    <property type="entry name" value="Netrin_domain"/>
</dbReference>
<gene>
    <name evidence="5" type="ORF">P879_09473</name>
</gene>
<evidence type="ECO:0000313" key="5">
    <source>
        <dbReference type="EMBL" id="KAF8565915.1"/>
    </source>
</evidence>
<accession>A0A8T0DDL8</accession>
<dbReference type="AlphaFoldDB" id="A0A8T0DDL8"/>
<proteinExistence type="predicted"/>
<comment type="subcellular location">
    <subcellularLocation>
        <location evidence="1">Secreted</location>
    </subcellularLocation>
</comment>
<evidence type="ECO:0000256" key="3">
    <source>
        <dbReference type="ARBA" id="ARBA00023157"/>
    </source>
</evidence>
<evidence type="ECO:0000256" key="1">
    <source>
        <dbReference type="ARBA" id="ARBA00004613"/>
    </source>
</evidence>
<keyword evidence="2" id="KW-0964">Secreted</keyword>
<dbReference type="EMBL" id="JTDF01005866">
    <property type="protein sequence ID" value="KAF8565915.1"/>
    <property type="molecule type" value="Genomic_DNA"/>
</dbReference>
<dbReference type="Proteomes" id="UP000699462">
    <property type="component" value="Unassembled WGS sequence"/>
</dbReference>
<keyword evidence="3" id="KW-1015">Disulfide bond</keyword>
<reference evidence="5 6" key="1">
    <citation type="submission" date="2019-07" db="EMBL/GenBank/DDBJ databases">
        <title>Annotation for the trematode Paragonimus westermani.</title>
        <authorList>
            <person name="Choi Y.-J."/>
        </authorList>
    </citation>
    <scope>NUCLEOTIDE SEQUENCE [LARGE SCALE GENOMIC DNA]</scope>
    <source>
        <strain evidence="5">180907_Pwestermani</strain>
    </source>
</reference>
<evidence type="ECO:0000256" key="2">
    <source>
        <dbReference type="ARBA" id="ARBA00022525"/>
    </source>
</evidence>
<organism evidence="5 6">
    <name type="scientific">Paragonimus westermani</name>
    <dbReference type="NCBI Taxonomy" id="34504"/>
    <lineage>
        <taxon>Eukaryota</taxon>
        <taxon>Metazoa</taxon>
        <taxon>Spiralia</taxon>
        <taxon>Lophotrochozoa</taxon>
        <taxon>Platyhelminthes</taxon>
        <taxon>Trematoda</taxon>
        <taxon>Digenea</taxon>
        <taxon>Plagiorchiida</taxon>
        <taxon>Troglotremata</taxon>
        <taxon>Troglotrematidae</taxon>
        <taxon>Paragonimus</taxon>
    </lineage>
</organism>
<dbReference type="Pfam" id="PF01759">
    <property type="entry name" value="NTR"/>
    <property type="match status" value="1"/>
</dbReference>
<dbReference type="InterPro" id="IPR018933">
    <property type="entry name" value="Netrin_module_non-TIMP"/>
</dbReference>
<name>A0A8T0DDL8_9TREM</name>
<dbReference type="SUPFAM" id="SSF50242">
    <property type="entry name" value="TIMP-like"/>
    <property type="match status" value="1"/>
</dbReference>